<keyword evidence="2" id="KW-1133">Transmembrane helix</keyword>
<dbReference type="Proteomes" id="UP000245639">
    <property type="component" value="Unassembled WGS sequence"/>
</dbReference>
<comment type="caution">
    <text evidence="3">The sequence shown here is derived from an EMBL/GenBank/DDBJ whole genome shotgun (WGS) entry which is preliminary data.</text>
</comment>
<feature type="compositionally biased region" description="Polar residues" evidence="1">
    <location>
        <begin position="1"/>
        <end position="11"/>
    </location>
</feature>
<gene>
    <name evidence="3" type="ORF">C8D89_106275</name>
</gene>
<dbReference type="PANTHER" id="PTHR38441:SF1">
    <property type="entry name" value="MEMBRANE PROTEIN"/>
    <property type="match status" value="1"/>
</dbReference>
<feature type="transmembrane region" description="Helical" evidence="2">
    <location>
        <begin position="39"/>
        <end position="57"/>
    </location>
</feature>
<keyword evidence="4" id="KW-1185">Reference proteome</keyword>
<dbReference type="EMBL" id="QEKW01000006">
    <property type="protein sequence ID" value="PVZ09611.1"/>
    <property type="molecule type" value="Genomic_DNA"/>
</dbReference>
<evidence type="ECO:0000313" key="4">
    <source>
        <dbReference type="Proteomes" id="UP000245639"/>
    </source>
</evidence>
<feature type="region of interest" description="Disordered" evidence="1">
    <location>
        <begin position="1"/>
        <end position="23"/>
    </location>
</feature>
<organism evidence="3 4">
    <name type="scientific">Actinomycetospora cinnamomea</name>
    <dbReference type="NCBI Taxonomy" id="663609"/>
    <lineage>
        <taxon>Bacteria</taxon>
        <taxon>Bacillati</taxon>
        <taxon>Actinomycetota</taxon>
        <taxon>Actinomycetes</taxon>
        <taxon>Pseudonocardiales</taxon>
        <taxon>Pseudonocardiaceae</taxon>
        <taxon>Actinomycetospora</taxon>
    </lineage>
</organism>
<proteinExistence type="predicted"/>
<evidence type="ECO:0000256" key="2">
    <source>
        <dbReference type="SAM" id="Phobius"/>
    </source>
</evidence>
<feature type="transmembrane region" description="Helical" evidence="2">
    <location>
        <begin position="77"/>
        <end position="99"/>
    </location>
</feature>
<dbReference type="AlphaFoldDB" id="A0A2U1FBN5"/>
<evidence type="ECO:0000313" key="3">
    <source>
        <dbReference type="EMBL" id="PVZ09611.1"/>
    </source>
</evidence>
<keyword evidence="2" id="KW-0472">Membrane</keyword>
<protein>
    <submittedName>
        <fullName evidence="3">Uncharacterized membrane protein (DUF485 family)</fullName>
    </submittedName>
</protein>
<dbReference type="Pfam" id="PF04341">
    <property type="entry name" value="DUF485"/>
    <property type="match status" value="1"/>
</dbReference>
<dbReference type="InterPro" id="IPR007436">
    <property type="entry name" value="DUF485"/>
</dbReference>
<dbReference type="RefSeq" id="WP_116708778.1">
    <property type="nucleotide sequence ID" value="NZ_QEKW01000006.1"/>
</dbReference>
<keyword evidence="2" id="KW-0812">Transmembrane</keyword>
<sequence length="118" mass="13536">MSATDDGQSGSPALDDPTPYQEVQRSPEFVALRKRWRRFIFTMSAIFLTWFMLYVVLADFATGFMNTRIGGTNLTIGLVFGLLQFVSTFVIATIYVWFADKNLDPEAERLRLRVEEKL</sequence>
<dbReference type="SUPFAM" id="SSF103473">
    <property type="entry name" value="MFS general substrate transporter"/>
    <property type="match status" value="1"/>
</dbReference>
<name>A0A2U1FBN5_9PSEU</name>
<dbReference type="PANTHER" id="PTHR38441">
    <property type="entry name" value="INTEGRAL MEMBRANE PROTEIN-RELATED"/>
    <property type="match status" value="1"/>
</dbReference>
<dbReference type="InterPro" id="IPR036259">
    <property type="entry name" value="MFS_trans_sf"/>
</dbReference>
<evidence type="ECO:0000256" key="1">
    <source>
        <dbReference type="SAM" id="MobiDB-lite"/>
    </source>
</evidence>
<accession>A0A2U1FBN5</accession>
<dbReference type="OrthoDB" id="3543412at2"/>
<reference evidence="3 4" key="1">
    <citation type="submission" date="2018-04" db="EMBL/GenBank/DDBJ databases">
        <title>Genomic Encyclopedia of Type Strains, Phase IV (KMG-IV): sequencing the most valuable type-strain genomes for metagenomic binning, comparative biology and taxonomic classification.</title>
        <authorList>
            <person name="Goeker M."/>
        </authorList>
    </citation>
    <scope>NUCLEOTIDE SEQUENCE [LARGE SCALE GENOMIC DNA]</scope>
    <source>
        <strain evidence="3 4">DSM 45771</strain>
    </source>
</reference>